<gene>
    <name evidence="1" type="ORF">BS297_00925</name>
</gene>
<comment type="caution">
    <text evidence="1">The sequence shown here is derived from an EMBL/GenBank/DDBJ whole genome shotgun (WGS) entry which is preliminary data.</text>
</comment>
<accession>A0A5N5ELZ4</accession>
<sequence>MKTTLREEILASPVTVDEKNILDFFTTLSIILFGRELSIECLQFIVLIMRLGGSRQRVEPQVGTPVIHVVDYSAVRTQELAAMYSMRMRS</sequence>
<dbReference type="EMBL" id="MRBO01000021">
    <property type="protein sequence ID" value="KAB2587274.1"/>
    <property type="molecule type" value="Genomic_DNA"/>
</dbReference>
<evidence type="ECO:0000313" key="1">
    <source>
        <dbReference type="EMBL" id="KAB2587274.1"/>
    </source>
</evidence>
<reference evidence="1 2" key="1">
    <citation type="journal article" date="2017" name="Poromechanics V (2013)">
        <title>Genomic Characterization of the Arsenic-Tolerant Actinobacterium, &lt;i&gt;Rhodococcus erythropolis&lt;/i&gt; S43.</title>
        <authorList>
            <person name="Retamal-Morales G."/>
            <person name="Mehnert M."/>
            <person name="Schwabe R."/>
            <person name="Tischler D."/>
            <person name="Schloemann M."/>
            <person name="Levican G.J."/>
        </authorList>
    </citation>
    <scope>NUCLEOTIDE SEQUENCE [LARGE SCALE GENOMIC DNA]</scope>
    <source>
        <strain evidence="1 2">S43</strain>
    </source>
</reference>
<evidence type="ECO:0000313" key="2">
    <source>
        <dbReference type="Proteomes" id="UP000325576"/>
    </source>
</evidence>
<dbReference type="Proteomes" id="UP000325576">
    <property type="component" value="Unassembled WGS sequence"/>
</dbReference>
<organism evidence="1 2">
    <name type="scientific">Rhodococcus erythropolis</name>
    <name type="common">Arthrobacter picolinophilus</name>
    <dbReference type="NCBI Taxonomy" id="1833"/>
    <lineage>
        <taxon>Bacteria</taxon>
        <taxon>Bacillati</taxon>
        <taxon>Actinomycetota</taxon>
        <taxon>Actinomycetes</taxon>
        <taxon>Mycobacteriales</taxon>
        <taxon>Nocardiaceae</taxon>
        <taxon>Rhodococcus</taxon>
        <taxon>Rhodococcus erythropolis group</taxon>
    </lineage>
</organism>
<proteinExistence type="predicted"/>
<dbReference type="AlphaFoldDB" id="A0A5N5ELZ4"/>
<protein>
    <submittedName>
        <fullName evidence="1">Uncharacterized protein</fullName>
    </submittedName>
</protein>
<name>A0A5N5ELZ4_RHOER</name>